<dbReference type="AlphaFoldDB" id="A0A1I7MSP7"/>
<accession>A0A1I7MSP7</accession>
<reference evidence="1 2" key="1">
    <citation type="submission" date="2016-10" db="EMBL/GenBank/DDBJ databases">
        <authorList>
            <person name="de Groot N.N."/>
        </authorList>
    </citation>
    <scope>NUCLEOTIDE SEQUENCE [LARGE SCALE GENOMIC DNA]</scope>
    <source>
        <strain evidence="1 2">CGMCC 1.7054</strain>
    </source>
</reference>
<dbReference type="Proteomes" id="UP000198881">
    <property type="component" value="Unassembled WGS sequence"/>
</dbReference>
<protein>
    <submittedName>
        <fullName evidence="1">Ribbon-helix-helix protein, copG family</fullName>
    </submittedName>
</protein>
<gene>
    <name evidence="1" type="ORF">SAMN04487966_11614</name>
</gene>
<sequence length="56" mass="6185">MTARVPVETADLIFRLADSRGIPASEFIAEAVQEKLARTDLSDVEIQEELPLQETA</sequence>
<dbReference type="STRING" id="574650.SAMN04487966_11614"/>
<keyword evidence="2" id="KW-1185">Reference proteome</keyword>
<organism evidence="1 2">
    <name type="scientific">Micrococcus terreus</name>
    <dbReference type="NCBI Taxonomy" id="574650"/>
    <lineage>
        <taxon>Bacteria</taxon>
        <taxon>Bacillati</taxon>
        <taxon>Actinomycetota</taxon>
        <taxon>Actinomycetes</taxon>
        <taxon>Micrococcales</taxon>
        <taxon>Micrococcaceae</taxon>
        <taxon>Micrococcus</taxon>
    </lineage>
</organism>
<dbReference type="OrthoDB" id="4954298at2"/>
<evidence type="ECO:0000313" key="1">
    <source>
        <dbReference type="EMBL" id="SFV24956.1"/>
    </source>
</evidence>
<evidence type="ECO:0000313" key="2">
    <source>
        <dbReference type="Proteomes" id="UP000198881"/>
    </source>
</evidence>
<dbReference type="RefSeq" id="WP_143109522.1">
    <property type="nucleotide sequence ID" value="NZ_FPCG01000016.1"/>
</dbReference>
<name>A0A1I7MSP7_9MICC</name>
<dbReference type="EMBL" id="FPCG01000016">
    <property type="protein sequence ID" value="SFV24956.1"/>
    <property type="molecule type" value="Genomic_DNA"/>
</dbReference>
<proteinExistence type="predicted"/>